<dbReference type="PANTHER" id="PTHR40088:SF2">
    <property type="entry name" value="SECRETED SUGAR HYDROLASE"/>
    <property type="match status" value="1"/>
</dbReference>
<keyword evidence="7" id="KW-1185">Reference proteome</keyword>
<dbReference type="AlphaFoldDB" id="A0A931A894"/>
<feature type="signal peptide" evidence="4">
    <location>
        <begin position="1"/>
        <end position="26"/>
    </location>
</feature>
<keyword evidence="3 4" id="KW-0732">Signal</keyword>
<protein>
    <submittedName>
        <fullName evidence="6">DUF1565 domain-containing protein</fullName>
    </submittedName>
</protein>
<dbReference type="Pfam" id="PF07602">
    <property type="entry name" value="DUF1565"/>
    <property type="match status" value="1"/>
</dbReference>
<feature type="domain" description="DUF1565" evidence="5">
    <location>
        <begin position="37"/>
        <end position="115"/>
    </location>
</feature>
<dbReference type="EMBL" id="JADOGI010000060">
    <property type="protein sequence ID" value="MBF8188156.1"/>
    <property type="molecule type" value="Genomic_DNA"/>
</dbReference>
<dbReference type="SUPFAM" id="SSF51126">
    <property type="entry name" value="Pectin lyase-like"/>
    <property type="match status" value="1"/>
</dbReference>
<organism evidence="6 7">
    <name type="scientific">Nonomuraea cypriaca</name>
    <dbReference type="NCBI Taxonomy" id="1187855"/>
    <lineage>
        <taxon>Bacteria</taxon>
        <taxon>Bacillati</taxon>
        <taxon>Actinomycetota</taxon>
        <taxon>Actinomycetes</taxon>
        <taxon>Streptosporangiales</taxon>
        <taxon>Streptosporangiaceae</taxon>
        <taxon>Nonomuraea</taxon>
    </lineage>
</organism>
<dbReference type="InterPro" id="IPR012334">
    <property type="entry name" value="Pectin_lyas_fold"/>
</dbReference>
<gene>
    <name evidence="6" type="ORF">ITP53_20965</name>
</gene>
<accession>A0A931A894</accession>
<dbReference type="Gene3D" id="2.160.20.10">
    <property type="entry name" value="Single-stranded right-handed beta-helix, Pectin lyase-like"/>
    <property type="match status" value="1"/>
</dbReference>
<reference evidence="6" key="1">
    <citation type="submission" date="2020-11" db="EMBL/GenBank/DDBJ databases">
        <title>Whole-genome analyses of Nonomuraea sp. K274.</title>
        <authorList>
            <person name="Veyisoglu A."/>
        </authorList>
    </citation>
    <scope>NUCLEOTIDE SEQUENCE</scope>
    <source>
        <strain evidence="6">K274</strain>
    </source>
</reference>
<dbReference type="InterPro" id="IPR052052">
    <property type="entry name" value="Polysaccharide_Lyase_9"/>
</dbReference>
<evidence type="ECO:0000259" key="5">
    <source>
        <dbReference type="Pfam" id="PF07602"/>
    </source>
</evidence>
<feature type="chain" id="PRO_5037048004" evidence="4">
    <location>
        <begin position="27"/>
        <end position="361"/>
    </location>
</feature>
<evidence type="ECO:0000256" key="3">
    <source>
        <dbReference type="ARBA" id="ARBA00022729"/>
    </source>
</evidence>
<dbReference type="GO" id="GO:0016837">
    <property type="term" value="F:carbon-oxygen lyase activity, acting on polysaccharides"/>
    <property type="evidence" value="ECO:0007669"/>
    <property type="project" value="TreeGrafter"/>
</dbReference>
<name>A0A931A894_9ACTN</name>
<evidence type="ECO:0000313" key="7">
    <source>
        <dbReference type="Proteomes" id="UP000605361"/>
    </source>
</evidence>
<dbReference type="RefSeq" id="WP_195897105.1">
    <property type="nucleotide sequence ID" value="NZ_JADOGI010000060.1"/>
</dbReference>
<dbReference type="SMART" id="SM00710">
    <property type="entry name" value="PbH1"/>
    <property type="match status" value="5"/>
</dbReference>
<dbReference type="InterPro" id="IPR011459">
    <property type="entry name" value="DUF1565"/>
</dbReference>
<evidence type="ECO:0000256" key="1">
    <source>
        <dbReference type="ARBA" id="ARBA00004613"/>
    </source>
</evidence>
<evidence type="ECO:0000313" key="6">
    <source>
        <dbReference type="EMBL" id="MBF8188156.1"/>
    </source>
</evidence>
<dbReference type="InterPro" id="IPR011050">
    <property type="entry name" value="Pectin_lyase_fold/virulence"/>
</dbReference>
<sequence>MNSARLIPLAASTAFLLALGPSRALAAGDGDYYVSPAGSDANAGTTSASPFATVQKALDTAPEGATVQLAPGTYSQDFVTIRPGVTVTGPADAVVKGGGGARIVQVRHADITLSGFTIDGLYGSPSSPDGYRDKLIYAMSTTPGVGLSRVRILGMTLKNAGGECVRLRYQITRSEVANSTVGPCGVYDFMFDGGGKNGEGVYIGTAPEQQGANGAPDSRPDVSRDNRVHHNVFDTQGNECVDVKENSTANIVEYNTCTGQKDPESAGLDSRGNGNVFRYNTSYGNVGAGVRLGGDTEADGVDNDVYGNVITGNAAGGIKFVRAPQRRICGNAMARNTDGNAVGDLGDQFNPVRSCRATAMP</sequence>
<dbReference type="InterPro" id="IPR006626">
    <property type="entry name" value="PbH1"/>
</dbReference>
<evidence type="ECO:0000256" key="2">
    <source>
        <dbReference type="ARBA" id="ARBA00022525"/>
    </source>
</evidence>
<comment type="caution">
    <text evidence="6">The sequence shown here is derived from an EMBL/GenBank/DDBJ whole genome shotgun (WGS) entry which is preliminary data.</text>
</comment>
<dbReference type="PANTHER" id="PTHR40088">
    <property type="entry name" value="PECTATE LYASE (EUROFUNG)"/>
    <property type="match status" value="1"/>
</dbReference>
<evidence type="ECO:0000256" key="4">
    <source>
        <dbReference type="SAM" id="SignalP"/>
    </source>
</evidence>
<dbReference type="Proteomes" id="UP000605361">
    <property type="component" value="Unassembled WGS sequence"/>
</dbReference>
<keyword evidence="2" id="KW-0964">Secreted</keyword>
<comment type="subcellular location">
    <subcellularLocation>
        <location evidence="1">Secreted</location>
    </subcellularLocation>
</comment>
<dbReference type="GO" id="GO:0005576">
    <property type="term" value="C:extracellular region"/>
    <property type="evidence" value="ECO:0007669"/>
    <property type="project" value="UniProtKB-SubCell"/>
</dbReference>
<proteinExistence type="predicted"/>